<keyword evidence="2" id="KW-1185">Reference proteome</keyword>
<gene>
    <name evidence="1" type="ORF">AMELA_G00063750</name>
</gene>
<reference evidence="1 2" key="1">
    <citation type="submission" date="2020-02" db="EMBL/GenBank/DDBJ databases">
        <title>A chromosome-scale genome assembly of the black bullhead catfish (Ameiurus melas).</title>
        <authorList>
            <person name="Wen M."/>
            <person name="Zham M."/>
            <person name="Cabau C."/>
            <person name="Klopp C."/>
            <person name="Donnadieu C."/>
            <person name="Roques C."/>
            <person name="Bouchez O."/>
            <person name="Lampietro C."/>
            <person name="Jouanno E."/>
            <person name="Herpin A."/>
            <person name="Louis A."/>
            <person name="Berthelot C."/>
            <person name="Parey E."/>
            <person name="Roest-Crollius H."/>
            <person name="Braasch I."/>
            <person name="Postlethwait J."/>
            <person name="Robinson-Rechavi M."/>
            <person name="Echchiki A."/>
            <person name="Begum T."/>
            <person name="Montfort J."/>
            <person name="Schartl M."/>
            <person name="Bobe J."/>
            <person name="Guiguen Y."/>
        </authorList>
    </citation>
    <scope>NUCLEOTIDE SEQUENCE [LARGE SCALE GENOMIC DNA]</scope>
    <source>
        <strain evidence="1">M_S1</strain>
        <tissue evidence="1">Blood</tissue>
    </source>
</reference>
<protein>
    <submittedName>
        <fullName evidence="1">Uncharacterized protein</fullName>
    </submittedName>
</protein>
<proteinExistence type="predicted"/>
<evidence type="ECO:0000313" key="1">
    <source>
        <dbReference type="EMBL" id="KAF4089173.1"/>
    </source>
</evidence>
<name>A0A7J6B254_AMEME</name>
<comment type="caution">
    <text evidence="1">The sequence shown here is derived from an EMBL/GenBank/DDBJ whole genome shotgun (WGS) entry which is preliminary data.</text>
</comment>
<dbReference type="AlphaFoldDB" id="A0A7J6B254"/>
<accession>A0A7J6B254</accession>
<dbReference type="Proteomes" id="UP000593565">
    <property type="component" value="Unassembled WGS sequence"/>
</dbReference>
<sequence>MRSDSASRLEKQRHMTAGALSCTSSLLQHGTINCYKGPFGKEECPDWPSGELAADGRYAIAARLSYYTRAPQQSSEPGGPGAAFGY</sequence>
<dbReference type="EMBL" id="JAAGNN010000005">
    <property type="protein sequence ID" value="KAF4089173.1"/>
    <property type="molecule type" value="Genomic_DNA"/>
</dbReference>
<organism evidence="1 2">
    <name type="scientific">Ameiurus melas</name>
    <name type="common">Black bullhead</name>
    <name type="synonym">Silurus melas</name>
    <dbReference type="NCBI Taxonomy" id="219545"/>
    <lineage>
        <taxon>Eukaryota</taxon>
        <taxon>Metazoa</taxon>
        <taxon>Chordata</taxon>
        <taxon>Craniata</taxon>
        <taxon>Vertebrata</taxon>
        <taxon>Euteleostomi</taxon>
        <taxon>Actinopterygii</taxon>
        <taxon>Neopterygii</taxon>
        <taxon>Teleostei</taxon>
        <taxon>Ostariophysi</taxon>
        <taxon>Siluriformes</taxon>
        <taxon>Ictaluridae</taxon>
        <taxon>Ameiurus</taxon>
    </lineage>
</organism>
<evidence type="ECO:0000313" key="2">
    <source>
        <dbReference type="Proteomes" id="UP000593565"/>
    </source>
</evidence>